<dbReference type="InterPro" id="IPR052192">
    <property type="entry name" value="Insect_Ionotropic_Sensory_Rcpt"/>
</dbReference>
<evidence type="ECO:0000313" key="10">
    <source>
        <dbReference type="Proteomes" id="UP001516400"/>
    </source>
</evidence>
<keyword evidence="7" id="KW-0325">Glycoprotein</keyword>
<dbReference type="EMBL" id="JABFTP020000144">
    <property type="protein sequence ID" value="KAL3282844.1"/>
    <property type="molecule type" value="Genomic_DNA"/>
</dbReference>
<keyword evidence="2" id="KW-1003">Cell membrane</keyword>
<evidence type="ECO:0000256" key="1">
    <source>
        <dbReference type="ARBA" id="ARBA00004651"/>
    </source>
</evidence>
<accession>A0ABD2NVW5</accession>
<evidence type="ECO:0000256" key="7">
    <source>
        <dbReference type="ARBA" id="ARBA00023180"/>
    </source>
</evidence>
<evidence type="ECO:0008006" key="11">
    <source>
        <dbReference type="Google" id="ProtNLM"/>
    </source>
</evidence>
<comment type="caution">
    <text evidence="9">The sequence shown here is derived from an EMBL/GenBank/DDBJ whole genome shotgun (WGS) entry which is preliminary data.</text>
</comment>
<keyword evidence="10" id="KW-1185">Reference proteome</keyword>
<keyword evidence="6" id="KW-0675">Receptor</keyword>
<feature type="transmembrane region" description="Helical" evidence="8">
    <location>
        <begin position="531"/>
        <end position="551"/>
    </location>
</feature>
<evidence type="ECO:0000256" key="8">
    <source>
        <dbReference type="SAM" id="Phobius"/>
    </source>
</evidence>
<comment type="subcellular location">
    <subcellularLocation>
        <location evidence="1">Cell membrane</location>
        <topology evidence="1">Multi-pass membrane protein</topology>
    </subcellularLocation>
</comment>
<dbReference type="GO" id="GO:0005886">
    <property type="term" value="C:plasma membrane"/>
    <property type="evidence" value="ECO:0007669"/>
    <property type="project" value="UniProtKB-SubCell"/>
</dbReference>
<keyword evidence="5 8" id="KW-0472">Membrane</keyword>
<dbReference type="Proteomes" id="UP001516400">
    <property type="component" value="Unassembled WGS sequence"/>
</dbReference>
<evidence type="ECO:0000256" key="2">
    <source>
        <dbReference type="ARBA" id="ARBA00022475"/>
    </source>
</evidence>
<dbReference type="PANTHER" id="PTHR42643">
    <property type="entry name" value="IONOTROPIC RECEPTOR 20A-RELATED"/>
    <property type="match status" value="1"/>
</dbReference>
<dbReference type="SUPFAM" id="SSF53850">
    <property type="entry name" value="Periplasmic binding protein-like II"/>
    <property type="match status" value="1"/>
</dbReference>
<keyword evidence="4 8" id="KW-1133">Transmembrane helix</keyword>
<evidence type="ECO:0000256" key="6">
    <source>
        <dbReference type="ARBA" id="ARBA00023170"/>
    </source>
</evidence>
<protein>
    <recommendedName>
        <fullName evidence="11">Ionotropic receptor</fullName>
    </recommendedName>
</protein>
<keyword evidence="3 8" id="KW-0812">Transmembrane</keyword>
<organism evidence="9 10">
    <name type="scientific">Cryptolaemus montrouzieri</name>
    <dbReference type="NCBI Taxonomy" id="559131"/>
    <lineage>
        <taxon>Eukaryota</taxon>
        <taxon>Metazoa</taxon>
        <taxon>Ecdysozoa</taxon>
        <taxon>Arthropoda</taxon>
        <taxon>Hexapoda</taxon>
        <taxon>Insecta</taxon>
        <taxon>Pterygota</taxon>
        <taxon>Neoptera</taxon>
        <taxon>Endopterygota</taxon>
        <taxon>Coleoptera</taxon>
        <taxon>Polyphaga</taxon>
        <taxon>Cucujiformia</taxon>
        <taxon>Coccinelloidea</taxon>
        <taxon>Coccinellidae</taxon>
        <taxon>Scymninae</taxon>
        <taxon>Scymnini</taxon>
        <taxon>Cryptolaemus</taxon>
    </lineage>
</organism>
<feature type="transmembrane region" description="Helical" evidence="8">
    <location>
        <begin position="277"/>
        <end position="299"/>
    </location>
</feature>
<sequence length="566" mass="66187">MLVNRYSQVNCSYWFSCLNILIQSLLHNETKCIVLVDININLSFPVITYDSKRELAEHFSDLRPDVYILDLDQLPVKESMKVITKCYNYNPKATFIVKTTNENFGFEEFSPRFIHRMIVITKKLPNRSQEHLNEKIGSDLENVYGDILLESLLKLNVVKKNTTLKFCHDLSVPYFMCTSLNCTEKSGLNFDVTAMIMEYLKFNAEFVLDSRVYSLEASEILLSGTCDVVLVDLGVSIDGGEVNFIYNVNDDYNRWIVPRAERVPKWKYLFEVFSIQLWLIWFSCLLVTCLVLGIFDYIFSFNKFATEPSTLKTLISQTVMIFLRKFYRTIRMFLEQTVKIKIYYMHNLLSLAISLFLIFMMNNLYKGRFTYLLLGTNRYPEKIKTFNDVLDKKMYLVSAHYRLHQLEELFPKIKNYPFFLSLDSKQWISYVAFKKDTAALKSTTETKFVHKNYLDEDGSSLIRSLNSVVTKILKGAVYLRGNPIFSDINKYVNKLRDHGFVDYILSKYEKVDLYVTGKSNKVPLIMTCHDLTGPIGLWLIGIFFAIFVFFLEWMKLKCLYNTVPPK</sequence>
<evidence type="ECO:0000313" key="9">
    <source>
        <dbReference type="EMBL" id="KAL3282844.1"/>
    </source>
</evidence>
<evidence type="ECO:0000256" key="4">
    <source>
        <dbReference type="ARBA" id="ARBA00022989"/>
    </source>
</evidence>
<evidence type="ECO:0000256" key="5">
    <source>
        <dbReference type="ARBA" id="ARBA00023136"/>
    </source>
</evidence>
<proteinExistence type="predicted"/>
<name>A0ABD2NVW5_9CUCU</name>
<evidence type="ECO:0000256" key="3">
    <source>
        <dbReference type="ARBA" id="ARBA00022692"/>
    </source>
</evidence>
<gene>
    <name evidence="9" type="ORF">HHI36_006005</name>
</gene>
<dbReference type="PANTHER" id="PTHR42643:SF24">
    <property type="entry name" value="IONOTROPIC RECEPTOR 60A"/>
    <property type="match status" value="1"/>
</dbReference>
<dbReference type="AlphaFoldDB" id="A0ABD2NVW5"/>
<reference evidence="9 10" key="1">
    <citation type="journal article" date="2021" name="BMC Biol.">
        <title>Horizontally acquired antibacterial genes associated with adaptive radiation of ladybird beetles.</title>
        <authorList>
            <person name="Li H.S."/>
            <person name="Tang X.F."/>
            <person name="Huang Y.H."/>
            <person name="Xu Z.Y."/>
            <person name="Chen M.L."/>
            <person name="Du X.Y."/>
            <person name="Qiu B.Y."/>
            <person name="Chen P.T."/>
            <person name="Zhang W."/>
            <person name="Slipinski A."/>
            <person name="Escalona H.E."/>
            <person name="Waterhouse R.M."/>
            <person name="Zwick A."/>
            <person name="Pang H."/>
        </authorList>
    </citation>
    <scope>NUCLEOTIDE SEQUENCE [LARGE SCALE GENOMIC DNA]</scope>
    <source>
        <strain evidence="9">SYSU2018</strain>
    </source>
</reference>
<feature type="transmembrane region" description="Helical" evidence="8">
    <location>
        <begin position="348"/>
        <end position="365"/>
    </location>
</feature>